<dbReference type="PATRIC" id="fig|1429438.4.peg.6578"/>
<evidence type="ECO:0000256" key="1">
    <source>
        <dbReference type="ARBA" id="ARBA00004886"/>
    </source>
</evidence>
<comment type="caution">
    <text evidence="4">The sequence shown here is derived from an EMBL/GenBank/DDBJ whole genome shotgun (WGS) entry which is preliminary data.</text>
</comment>
<name>W4L9Q5_ENTF1</name>
<reference evidence="4 5" key="1">
    <citation type="journal article" date="2014" name="Nature">
        <title>An environmental bacterial taxon with a large and distinct metabolic repertoire.</title>
        <authorList>
            <person name="Wilson M.C."/>
            <person name="Mori T."/>
            <person name="Ruckert C."/>
            <person name="Uria A.R."/>
            <person name="Helf M.J."/>
            <person name="Takada K."/>
            <person name="Gernert C."/>
            <person name="Steffens U.A."/>
            <person name="Heycke N."/>
            <person name="Schmitt S."/>
            <person name="Rinke C."/>
            <person name="Helfrich E.J."/>
            <person name="Brachmann A.O."/>
            <person name="Gurgui C."/>
            <person name="Wakimoto T."/>
            <person name="Kracht M."/>
            <person name="Crusemann M."/>
            <person name="Hentschel U."/>
            <person name="Abe I."/>
            <person name="Matsunaga S."/>
            <person name="Kalinowski J."/>
            <person name="Takeyama H."/>
            <person name="Piel J."/>
        </authorList>
    </citation>
    <scope>NUCLEOTIDE SEQUENCE [LARGE SCALE GENOMIC DNA]</scope>
    <source>
        <strain evidence="5">TSY1</strain>
    </source>
</reference>
<dbReference type="EMBL" id="AZHW01001070">
    <property type="protein sequence ID" value="ETW94420.1"/>
    <property type="molecule type" value="Genomic_DNA"/>
</dbReference>
<keyword evidence="3" id="KW-0884">PQQ biosynthesis</keyword>
<comment type="pathway">
    <text evidence="1">Cofactor biosynthesis; pyrroloquinoline quinone biosynthesis.</text>
</comment>
<evidence type="ECO:0000256" key="3">
    <source>
        <dbReference type="ARBA" id="ARBA00022905"/>
    </source>
</evidence>
<evidence type="ECO:0000313" key="4">
    <source>
        <dbReference type="EMBL" id="ETW94420.1"/>
    </source>
</evidence>
<protein>
    <submittedName>
        <fullName evidence="4">Pyrroloquinoline quinone biosynthesis protein PqqD</fullName>
    </submittedName>
</protein>
<accession>W4L9Q5</accession>
<dbReference type="GO" id="GO:0018189">
    <property type="term" value="P:pyrroloquinoline quinone biosynthetic process"/>
    <property type="evidence" value="ECO:0007669"/>
    <property type="project" value="UniProtKB-UniPathway"/>
</dbReference>
<dbReference type="AlphaFoldDB" id="W4L9Q5"/>
<keyword evidence="5" id="KW-1185">Reference proteome</keyword>
<dbReference type="InterPro" id="IPR008792">
    <property type="entry name" value="PQQD"/>
</dbReference>
<sequence>MSESGSLQPDDIIAIGRYMRLQWEEAQDAFVLLYPEGMVELSETAGTILSHCNGTASLAQIINTLQQAFPEADLADDVREFLEDMYAKGWVRVERAG</sequence>
<comment type="subunit">
    <text evidence="2">Monomer. Interacts with PqqE.</text>
</comment>
<dbReference type="Proteomes" id="UP000019141">
    <property type="component" value="Unassembled WGS sequence"/>
</dbReference>
<proteinExistence type="predicted"/>
<dbReference type="NCBIfam" id="NF002535">
    <property type="entry name" value="PRK02079.1"/>
    <property type="match status" value="1"/>
</dbReference>
<dbReference type="HOGENOM" id="CLU_163864_2_1_7"/>
<gene>
    <name evidence="4" type="ORF">ETSY1_34960</name>
</gene>
<dbReference type="UniPathway" id="UPA00539"/>
<dbReference type="Gene3D" id="1.10.10.1150">
    <property type="entry name" value="Coenzyme PQQ synthesis protein D (PqqD)"/>
    <property type="match status" value="1"/>
</dbReference>
<organism evidence="4 5">
    <name type="scientific">Entotheonella factor</name>
    <dbReference type="NCBI Taxonomy" id="1429438"/>
    <lineage>
        <taxon>Bacteria</taxon>
        <taxon>Pseudomonadati</taxon>
        <taxon>Nitrospinota/Tectimicrobiota group</taxon>
        <taxon>Candidatus Tectimicrobiota</taxon>
        <taxon>Candidatus Entotheonellia</taxon>
        <taxon>Candidatus Entotheonellales</taxon>
        <taxon>Candidatus Entotheonellaceae</taxon>
        <taxon>Candidatus Entotheonella</taxon>
    </lineage>
</organism>
<dbReference type="InterPro" id="IPR022479">
    <property type="entry name" value="PqqD_bac"/>
</dbReference>
<dbReference type="InterPro" id="IPR041881">
    <property type="entry name" value="PqqD_sf"/>
</dbReference>
<evidence type="ECO:0000256" key="2">
    <source>
        <dbReference type="ARBA" id="ARBA00011741"/>
    </source>
</evidence>
<evidence type="ECO:0000313" key="5">
    <source>
        <dbReference type="Proteomes" id="UP000019141"/>
    </source>
</evidence>
<dbReference type="GO" id="GO:0048038">
    <property type="term" value="F:quinone binding"/>
    <property type="evidence" value="ECO:0007669"/>
    <property type="project" value="InterPro"/>
</dbReference>
<dbReference type="Pfam" id="PF05402">
    <property type="entry name" value="PqqD"/>
    <property type="match status" value="1"/>
</dbReference>
<dbReference type="NCBIfam" id="TIGR03859">
    <property type="entry name" value="PQQ_PqqD"/>
    <property type="match status" value="1"/>
</dbReference>